<dbReference type="NCBIfam" id="TIGR00287">
    <property type="entry name" value="cas1"/>
    <property type="match status" value="1"/>
</dbReference>
<dbReference type="InterPro" id="IPR019858">
    <property type="entry name" value="CRISPR-assoc_Cas1_HMARI/TNEAP"/>
</dbReference>
<keyword evidence="2 9" id="KW-0479">Metal-binding</keyword>
<dbReference type="PANTHER" id="PTHR43219:SF1">
    <property type="entry name" value="CRISPR-ASSOCIATED ENDONUCLEASE CAS1"/>
    <property type="match status" value="1"/>
</dbReference>
<evidence type="ECO:0000256" key="6">
    <source>
        <dbReference type="ARBA" id="ARBA00023118"/>
    </source>
</evidence>
<reference evidence="10 11" key="1">
    <citation type="submission" date="2020-04" db="EMBL/GenBank/DDBJ databases">
        <title>Flammeovirga sp. SR4, a novel species isolated from seawater.</title>
        <authorList>
            <person name="Wang X."/>
        </authorList>
    </citation>
    <scope>NUCLEOTIDE SEQUENCE [LARGE SCALE GENOMIC DNA]</scope>
    <source>
        <strain evidence="10 11">ATCC 23126</strain>
    </source>
</reference>
<dbReference type="GO" id="GO:0051607">
    <property type="term" value="P:defense response to virus"/>
    <property type="evidence" value="ECO:0007669"/>
    <property type="project" value="UniProtKB-UniRule"/>
</dbReference>
<evidence type="ECO:0000256" key="7">
    <source>
        <dbReference type="ARBA" id="ARBA00023125"/>
    </source>
</evidence>
<comment type="caution">
    <text evidence="10">The sequence shown here is derived from an EMBL/GenBank/DDBJ whole genome shotgun (WGS) entry which is preliminary data.</text>
</comment>
<dbReference type="HAMAP" id="MF_01470">
    <property type="entry name" value="Cas1"/>
    <property type="match status" value="1"/>
</dbReference>
<dbReference type="InterPro" id="IPR002729">
    <property type="entry name" value="CRISPR-assoc_Cas1"/>
</dbReference>
<name>A0A7X9RTI4_9BACT</name>
<evidence type="ECO:0000256" key="2">
    <source>
        <dbReference type="ARBA" id="ARBA00022723"/>
    </source>
</evidence>
<keyword evidence="4 9" id="KW-0378">Hydrolase</keyword>
<dbReference type="NCBIfam" id="TIGR03641">
    <property type="entry name" value="cas1_HMARI"/>
    <property type="match status" value="1"/>
</dbReference>
<dbReference type="GO" id="GO:0004520">
    <property type="term" value="F:DNA endonuclease activity"/>
    <property type="evidence" value="ECO:0007669"/>
    <property type="project" value="InterPro"/>
</dbReference>
<organism evidence="10 11">
    <name type="scientific">Flammeovirga aprica JL-4</name>
    <dbReference type="NCBI Taxonomy" id="694437"/>
    <lineage>
        <taxon>Bacteria</taxon>
        <taxon>Pseudomonadati</taxon>
        <taxon>Bacteroidota</taxon>
        <taxon>Cytophagia</taxon>
        <taxon>Cytophagales</taxon>
        <taxon>Flammeovirgaceae</taxon>
        <taxon>Flammeovirga</taxon>
    </lineage>
</organism>
<evidence type="ECO:0000313" key="10">
    <source>
        <dbReference type="EMBL" id="NME67354.1"/>
    </source>
</evidence>
<comment type="similarity">
    <text evidence="9">Belongs to the CRISPR-associated endonuclease Cas1 family.</text>
</comment>
<dbReference type="GO" id="GO:0016787">
    <property type="term" value="F:hydrolase activity"/>
    <property type="evidence" value="ECO:0007669"/>
    <property type="project" value="UniProtKB-KW"/>
</dbReference>
<evidence type="ECO:0000313" key="11">
    <source>
        <dbReference type="Proteomes" id="UP000576082"/>
    </source>
</evidence>
<dbReference type="GO" id="GO:0003677">
    <property type="term" value="F:DNA binding"/>
    <property type="evidence" value="ECO:0007669"/>
    <property type="project" value="UniProtKB-KW"/>
</dbReference>
<dbReference type="InterPro" id="IPR042206">
    <property type="entry name" value="CRISPR-assoc_Cas1_C"/>
</dbReference>
<keyword evidence="8 9" id="KW-0464">Manganese</keyword>
<evidence type="ECO:0000256" key="9">
    <source>
        <dbReference type="HAMAP-Rule" id="MF_01470"/>
    </source>
</evidence>
<comment type="function">
    <text evidence="9">CRISPR (clustered regularly interspaced short palindromic repeat), is an adaptive immune system that provides protection against mobile genetic elements (viruses, transposable elements and conjugative plasmids). CRISPR clusters contain spacers, sequences complementary to antecedent mobile elements, and target invading nucleic acids. CRISPR clusters are transcribed and processed into CRISPR RNA (crRNA). Acts as a dsDNA endonuclease. Involved in the integration of spacer DNA into the CRISPR cassette.</text>
</comment>
<accession>A0A7X9RTI4</accession>
<proteinExistence type="inferred from homology"/>
<dbReference type="Gene3D" id="3.100.10.20">
    <property type="entry name" value="CRISPR-associated endonuclease Cas1, N-terminal domain"/>
    <property type="match status" value="1"/>
</dbReference>
<evidence type="ECO:0000256" key="1">
    <source>
        <dbReference type="ARBA" id="ARBA00022722"/>
    </source>
</evidence>
<comment type="subunit">
    <text evidence="9">Homodimer, forms a heterotetramer with a Cas2 homodimer.</text>
</comment>
<gene>
    <name evidence="10" type="primary">cas1b</name>
    <name evidence="9" type="synonym">cas1</name>
    <name evidence="10" type="ORF">HHU12_05200</name>
</gene>
<keyword evidence="1 9" id="KW-0540">Nuclease</keyword>
<evidence type="ECO:0000256" key="3">
    <source>
        <dbReference type="ARBA" id="ARBA00022759"/>
    </source>
</evidence>
<dbReference type="GO" id="GO:0043571">
    <property type="term" value="P:maintenance of CRISPR repeat elements"/>
    <property type="evidence" value="ECO:0007669"/>
    <property type="project" value="UniProtKB-UniRule"/>
</dbReference>
<keyword evidence="5 9" id="KW-0460">Magnesium</keyword>
<dbReference type="Gene3D" id="1.20.120.920">
    <property type="entry name" value="CRISPR-associated endonuclease Cas1, C-terminal domain"/>
    <property type="match status" value="1"/>
</dbReference>
<evidence type="ECO:0000256" key="4">
    <source>
        <dbReference type="ARBA" id="ARBA00022801"/>
    </source>
</evidence>
<dbReference type="Pfam" id="PF01867">
    <property type="entry name" value="Cas_Cas1"/>
    <property type="match status" value="1"/>
</dbReference>
<evidence type="ECO:0000256" key="8">
    <source>
        <dbReference type="ARBA" id="ARBA00023211"/>
    </source>
</evidence>
<evidence type="ECO:0000256" key="5">
    <source>
        <dbReference type="ARBA" id="ARBA00022842"/>
    </source>
</evidence>
<protein>
    <recommendedName>
        <fullName evidence="9">CRISPR-associated endonuclease Cas1</fullName>
        <ecNumber evidence="9">3.1.-.-</ecNumber>
    </recommendedName>
</protein>
<keyword evidence="3 9" id="KW-0255">Endonuclease</keyword>
<feature type="binding site" evidence="9">
    <location>
        <position position="241"/>
    </location>
    <ligand>
        <name>Mn(2+)</name>
        <dbReference type="ChEBI" id="CHEBI:29035"/>
    </ligand>
</feature>
<sequence>MKKSYYLFNPGRLSRKDNTLKFVPVDEDGNEGQARYLPVEQVGNLYVLGSLDANSALYNFLGKNGIGVHFFDYYEHYTGSFYPKEYLQAGQLNVQQSLHYADVKKRIQIAQAFIDSASFNMLKTVKYYQNRGKDLSAVIMAIEQYRESISSTTQIDELMGLEGNIRQAYYGAFSIISPTFPLFSREKRPPTDPMNALISFSNMLCYTACLDMIYHTQLDPTISFLHEPGVRRFSLALDLAEVFKPILVDRMIFSLVNKGTIQARDFNAEINACLLKESGRKKVLQAWDKKLTETIKHRKLGRNVSYKHLIKLECYKISKHLMEIEPYVGFKSWW</sequence>
<dbReference type="GO" id="GO:0046872">
    <property type="term" value="F:metal ion binding"/>
    <property type="evidence" value="ECO:0007669"/>
    <property type="project" value="UniProtKB-UniRule"/>
</dbReference>
<dbReference type="EMBL" id="JABANE010000010">
    <property type="protein sequence ID" value="NME67354.1"/>
    <property type="molecule type" value="Genomic_DNA"/>
</dbReference>
<feature type="binding site" evidence="9">
    <location>
        <position position="162"/>
    </location>
    <ligand>
        <name>Mn(2+)</name>
        <dbReference type="ChEBI" id="CHEBI:29035"/>
    </ligand>
</feature>
<dbReference type="RefSeq" id="WP_169655640.1">
    <property type="nucleotide sequence ID" value="NZ_JABANE010000010.1"/>
</dbReference>
<dbReference type="PANTHER" id="PTHR43219">
    <property type="entry name" value="CRISPR-ASSOCIATED ENDONUCLEASE CAS1"/>
    <property type="match status" value="1"/>
</dbReference>
<keyword evidence="6 9" id="KW-0051">Antiviral defense</keyword>
<keyword evidence="11" id="KW-1185">Reference proteome</keyword>
<keyword evidence="7 9" id="KW-0238">DNA-binding</keyword>
<dbReference type="InterPro" id="IPR042211">
    <property type="entry name" value="CRISPR-assoc_Cas1_N"/>
</dbReference>
<dbReference type="EC" id="3.1.-.-" evidence="9"/>
<dbReference type="Proteomes" id="UP000576082">
    <property type="component" value="Unassembled WGS sequence"/>
</dbReference>
<feature type="binding site" evidence="9">
    <location>
        <position position="226"/>
    </location>
    <ligand>
        <name>Mn(2+)</name>
        <dbReference type="ChEBI" id="CHEBI:29035"/>
    </ligand>
</feature>
<dbReference type="CDD" id="cd09722">
    <property type="entry name" value="Cas1_I-B"/>
    <property type="match status" value="1"/>
</dbReference>
<dbReference type="AlphaFoldDB" id="A0A7X9RTI4"/>
<comment type="cofactor">
    <cofactor evidence="9">
        <name>Mg(2+)</name>
        <dbReference type="ChEBI" id="CHEBI:18420"/>
    </cofactor>
    <cofactor evidence="9">
        <name>Mn(2+)</name>
        <dbReference type="ChEBI" id="CHEBI:29035"/>
    </cofactor>
</comment>